<keyword evidence="3 8" id="KW-0812">Transmembrane</keyword>
<dbReference type="PANTHER" id="PTHR12815">
    <property type="entry name" value="SORTING AND ASSEMBLY MACHINERY SAMM50 PROTEIN FAMILY MEMBER"/>
    <property type="match status" value="1"/>
</dbReference>
<comment type="function">
    <text evidence="8">Part of the outer membrane protein assembly complex, which is involved in assembly and insertion of beta-barrel proteins into the outer membrane.</text>
</comment>
<dbReference type="PANTHER" id="PTHR12815:SF23">
    <property type="entry name" value="OUTER MEMBRANE PROTEIN ASSEMBLY FACTOR BAMA"/>
    <property type="match status" value="1"/>
</dbReference>
<feature type="domain" description="POTRA" evidence="10">
    <location>
        <begin position="26"/>
        <end position="93"/>
    </location>
</feature>
<dbReference type="Gene3D" id="2.40.160.50">
    <property type="entry name" value="membrane protein fhac: a member of the omp85/tpsb transporter family"/>
    <property type="match status" value="1"/>
</dbReference>
<dbReference type="Pfam" id="PF01103">
    <property type="entry name" value="Omp85"/>
    <property type="match status" value="1"/>
</dbReference>
<evidence type="ECO:0000256" key="4">
    <source>
        <dbReference type="ARBA" id="ARBA00022729"/>
    </source>
</evidence>
<evidence type="ECO:0000256" key="3">
    <source>
        <dbReference type="ARBA" id="ARBA00022692"/>
    </source>
</evidence>
<dbReference type="NCBIfam" id="TIGR03303">
    <property type="entry name" value="OM_YaeT"/>
    <property type="match status" value="1"/>
</dbReference>
<evidence type="ECO:0000256" key="1">
    <source>
        <dbReference type="ARBA" id="ARBA00004370"/>
    </source>
</evidence>
<dbReference type="InterPro" id="IPR034746">
    <property type="entry name" value="POTRA"/>
</dbReference>
<dbReference type="HAMAP" id="MF_01430">
    <property type="entry name" value="OM_assembly_BamA"/>
    <property type="match status" value="1"/>
</dbReference>
<protein>
    <recommendedName>
        <fullName evidence="8 9">Outer membrane protein assembly factor BamA</fullName>
    </recommendedName>
</protein>
<gene>
    <name evidence="8" type="primary">bamA</name>
    <name evidence="11" type="ORF">A3196_17840</name>
</gene>
<dbReference type="FunFam" id="3.10.20.310:FF:000003">
    <property type="entry name" value="Outer membrane protein assembly factor BamA"/>
    <property type="match status" value="1"/>
</dbReference>
<keyword evidence="2 8" id="KW-1134">Transmembrane beta strand</keyword>
<comment type="caution">
    <text evidence="11">The sequence shown here is derived from an EMBL/GenBank/DDBJ whole genome shotgun (WGS) entry which is preliminary data.</text>
</comment>
<feature type="domain" description="POTRA" evidence="10">
    <location>
        <begin position="349"/>
        <end position="423"/>
    </location>
</feature>
<feature type="domain" description="POTRA" evidence="10">
    <location>
        <begin position="177"/>
        <end position="265"/>
    </location>
</feature>
<feature type="signal peptide" evidence="8">
    <location>
        <begin position="1"/>
        <end position="25"/>
    </location>
</feature>
<dbReference type="RefSeq" id="WP_069006160.1">
    <property type="nucleotide sequence ID" value="NZ_LVJX01000012.1"/>
</dbReference>
<reference evidence="11 12" key="1">
    <citation type="submission" date="2016-03" db="EMBL/GenBank/DDBJ databases">
        <title>Chemosynthetic sulphur-oxidizing symbionts of marine invertebrate animals are capable of nitrogen fixation.</title>
        <authorList>
            <person name="Petersen J.M."/>
            <person name="Kemper A."/>
            <person name="Gruber-Vodicka H."/>
            <person name="Cardini U."/>
            <person name="Geest Mvander."/>
            <person name="Kleiner M."/>
            <person name="Bulgheresi S."/>
            <person name="Fussmann M."/>
            <person name="Herbold C."/>
            <person name="Seah B.K.B."/>
            <person name="Antony C.Paul."/>
            <person name="Liu D."/>
            <person name="Belitz A."/>
            <person name="Weber M."/>
        </authorList>
    </citation>
    <scope>NUCLEOTIDE SEQUENCE [LARGE SCALE GENOMIC DNA]</scope>
    <source>
        <strain evidence="11">G_D</strain>
    </source>
</reference>
<feature type="domain" description="POTRA" evidence="10">
    <location>
        <begin position="268"/>
        <end position="346"/>
    </location>
</feature>
<dbReference type="PIRSF" id="PIRSF006076">
    <property type="entry name" value="OM_assembly_OMP85"/>
    <property type="match status" value="1"/>
</dbReference>
<keyword evidence="7 8" id="KW-0998">Cell outer membrane</keyword>
<dbReference type="Pfam" id="PF07244">
    <property type="entry name" value="POTRA"/>
    <property type="match status" value="4"/>
</dbReference>
<evidence type="ECO:0000256" key="5">
    <source>
        <dbReference type="ARBA" id="ARBA00022737"/>
    </source>
</evidence>
<dbReference type="InterPro" id="IPR010827">
    <property type="entry name" value="BamA/TamA_POTRA"/>
</dbReference>
<evidence type="ECO:0000256" key="2">
    <source>
        <dbReference type="ARBA" id="ARBA00022452"/>
    </source>
</evidence>
<dbReference type="Gene3D" id="3.10.20.310">
    <property type="entry name" value="membrane protein fhac"/>
    <property type="match status" value="5"/>
</dbReference>
<dbReference type="OrthoDB" id="9803054at2"/>
<comment type="subunit">
    <text evidence="8">Part of the Bam complex.</text>
</comment>
<organism evidence="11 12">
    <name type="scientific">Candidatus Thiodiazotropha endoloripes</name>
    <dbReference type="NCBI Taxonomy" id="1818881"/>
    <lineage>
        <taxon>Bacteria</taxon>
        <taxon>Pseudomonadati</taxon>
        <taxon>Pseudomonadota</taxon>
        <taxon>Gammaproteobacteria</taxon>
        <taxon>Chromatiales</taxon>
        <taxon>Sedimenticolaceae</taxon>
        <taxon>Candidatus Thiodiazotropha</taxon>
    </lineage>
</organism>
<feature type="chain" id="PRO_5009353960" description="Outer membrane protein assembly factor BamA" evidence="8">
    <location>
        <begin position="26"/>
        <end position="763"/>
    </location>
</feature>
<dbReference type="GO" id="GO:0043165">
    <property type="term" value="P:Gram-negative-bacterium-type cell outer membrane assembly"/>
    <property type="evidence" value="ECO:0007669"/>
    <property type="project" value="UniProtKB-UniRule"/>
</dbReference>
<evidence type="ECO:0000256" key="8">
    <source>
        <dbReference type="HAMAP-Rule" id="MF_01430"/>
    </source>
</evidence>
<dbReference type="InterPro" id="IPR039910">
    <property type="entry name" value="D15-like"/>
</dbReference>
<dbReference type="GO" id="GO:1990063">
    <property type="term" value="C:Bam protein complex"/>
    <property type="evidence" value="ECO:0007669"/>
    <property type="project" value="TreeGrafter"/>
</dbReference>
<proteinExistence type="inferred from homology"/>
<keyword evidence="4 8" id="KW-0732">Signal</keyword>
<keyword evidence="6 8" id="KW-0472">Membrane</keyword>
<accession>A0A1E2UIE6</accession>
<sequence length="763" mass="85538" precursor="true">MPFFLRIFITLLLSAGVLFPQLAAAFVVQDIRVEGLQRISAGTVFNYLPVKTGDEVNKGNTAKIIRALHKTGFFQEIRLEREGDVLIVFVHERPAIAEINITGNKDLDTDRLMAGLKDVGLAEGRVFKRALLEQVEQELNRQYFARGKYGVKIESKVTPLERNRVGIDIEISEGLTARIKNINIIGNSAYEDDALLDEFELGVPAWYAIFSSRDKYSKQALAGDLETLRSFYLDRGYIDFKIESTQVSITPDKKDIYITIALDEGDVFTLSDIKLAGDLELPEEELFPLIHLRRGGVFSRKRVTASAERLNKKYSDAGYAFANVNSIPDIDRENRKVAITYFVDPGKRVYVRYINISGNSTTRDEVLRREMRQMESAWFSGEKTRLSRERLQRLGFFNDVNMETPAVPGTTDLVDVNLSVTEAASGSLSAGVGYSETQGVLFNASISQNNFLGTGNRVSAGFDTSDATKKISILYTDPYYTIDGISQGYELSYRETDFSELNISSYSTDVGRLGVNFGVPVSEYDRLRFSLAYENTKFFIADSASDEIKEFEEKYGKKFSDFELVGSWIRDSRDRAIFPNKGGRQVFTTELNTPGSDLQYYRISYRNAQYFPLTNNLTLKLNGELGYGDGYGNNEELPFYRNFYAGGIGSVRGFEENTLGPKDSEDDALGANARIVGQIELLFPIFGDDFKDTVRAGLFADVGNVFDLANDEEIKWDGFRASTGLMLSWFSPVGALSFSLGYPLKEEEGDKTKSLQFRIGSGF</sequence>
<feature type="domain" description="POTRA" evidence="10">
    <location>
        <begin position="94"/>
        <end position="174"/>
    </location>
</feature>
<comment type="subcellular location">
    <subcellularLocation>
        <location evidence="8">Cell outer membrane</location>
    </subcellularLocation>
    <subcellularLocation>
        <location evidence="1">Membrane</location>
    </subcellularLocation>
</comment>
<dbReference type="FunFam" id="3.10.20.310:FF:000002">
    <property type="entry name" value="Outer membrane protein assembly factor BamA"/>
    <property type="match status" value="1"/>
</dbReference>
<dbReference type="AlphaFoldDB" id="A0A1E2UIE6"/>
<comment type="similarity">
    <text evidence="8">Belongs to the BamA family.</text>
</comment>
<evidence type="ECO:0000313" key="12">
    <source>
        <dbReference type="Proteomes" id="UP000094849"/>
    </source>
</evidence>
<evidence type="ECO:0000256" key="6">
    <source>
        <dbReference type="ARBA" id="ARBA00023136"/>
    </source>
</evidence>
<dbReference type="GO" id="GO:0051205">
    <property type="term" value="P:protein insertion into membrane"/>
    <property type="evidence" value="ECO:0007669"/>
    <property type="project" value="UniProtKB-UniRule"/>
</dbReference>
<dbReference type="InterPro" id="IPR023707">
    <property type="entry name" value="OM_assembly_BamA"/>
</dbReference>
<evidence type="ECO:0000313" key="11">
    <source>
        <dbReference type="EMBL" id="ODB94394.1"/>
    </source>
</evidence>
<dbReference type="EMBL" id="LVJZ01000004">
    <property type="protein sequence ID" value="ODB94394.1"/>
    <property type="molecule type" value="Genomic_DNA"/>
</dbReference>
<keyword evidence="5 8" id="KW-0677">Repeat</keyword>
<dbReference type="Proteomes" id="UP000094849">
    <property type="component" value="Unassembled WGS sequence"/>
</dbReference>
<dbReference type="InterPro" id="IPR000184">
    <property type="entry name" value="Bac_surfAg_D15"/>
</dbReference>
<evidence type="ECO:0000259" key="10">
    <source>
        <dbReference type="PROSITE" id="PS51779"/>
    </source>
</evidence>
<dbReference type="STRING" id="1818881.A3196_17840"/>
<evidence type="ECO:0000256" key="7">
    <source>
        <dbReference type="ARBA" id="ARBA00023237"/>
    </source>
</evidence>
<evidence type="ECO:0000256" key="9">
    <source>
        <dbReference type="NCBIfam" id="TIGR03303"/>
    </source>
</evidence>
<name>A0A1E2UIE6_9GAMM</name>
<dbReference type="PROSITE" id="PS51779">
    <property type="entry name" value="POTRA"/>
    <property type="match status" value="5"/>
</dbReference>
<keyword evidence="12" id="KW-1185">Reference proteome</keyword>